<proteinExistence type="predicted"/>
<protein>
    <submittedName>
        <fullName evidence="2">Uncharacterized protein</fullName>
    </submittedName>
</protein>
<dbReference type="EMBL" id="BRXW01000917">
    <property type="protein sequence ID" value="GMH79395.1"/>
    <property type="molecule type" value="Genomic_DNA"/>
</dbReference>
<evidence type="ECO:0000256" key="1">
    <source>
        <dbReference type="SAM" id="SignalP"/>
    </source>
</evidence>
<feature type="signal peptide" evidence="1">
    <location>
        <begin position="1"/>
        <end position="17"/>
    </location>
</feature>
<feature type="chain" id="PRO_5040726295" evidence="1">
    <location>
        <begin position="18"/>
        <end position="317"/>
    </location>
</feature>
<dbReference type="OrthoDB" id="44749at2759"/>
<comment type="caution">
    <text evidence="2">The sequence shown here is derived from an EMBL/GenBank/DDBJ whole genome shotgun (WGS) entry which is preliminary data.</text>
</comment>
<organism evidence="2 3">
    <name type="scientific">Triparma laevis f. longispina</name>
    <dbReference type="NCBI Taxonomy" id="1714387"/>
    <lineage>
        <taxon>Eukaryota</taxon>
        <taxon>Sar</taxon>
        <taxon>Stramenopiles</taxon>
        <taxon>Ochrophyta</taxon>
        <taxon>Bolidophyceae</taxon>
        <taxon>Parmales</taxon>
        <taxon>Triparmaceae</taxon>
        <taxon>Triparma</taxon>
    </lineage>
</organism>
<name>A0A9W7B0P6_9STRA</name>
<sequence>MFSPRLIILLLALIASAKPLNLHSISRRNLVKLSPIALQIALPQSASAVSPINVDELSGQTRNLNAYKYELQRKKLPPPSLLLRPKINLDFAVLLMRASYQILDDFNLLPMNEFQRDFFLLRSTSYKSYTSKLSNTIITQGDLTDPYYFDYISYAQYATINRAILKPNLISIESQPVENSTTGEFIDVPISIRSDLRDDLSIIPKLFRLEVGENILKWFDDRYNNTTASIPKGNPESAVRQIINLFRIQGFLTSGDVKVEKNVLNVGVEGSGNNWSMKCLKSEKLNNDFIRMAIEAWGEREGNAKLNYVKLNTYKIS</sequence>
<keyword evidence="1" id="KW-0732">Signal</keyword>
<dbReference type="Proteomes" id="UP001165122">
    <property type="component" value="Unassembled WGS sequence"/>
</dbReference>
<evidence type="ECO:0000313" key="2">
    <source>
        <dbReference type="EMBL" id="GMH79395.1"/>
    </source>
</evidence>
<gene>
    <name evidence="2" type="ORF">TrLO_g3595</name>
</gene>
<accession>A0A9W7B0P6</accession>
<dbReference type="AlphaFoldDB" id="A0A9W7B0P6"/>
<evidence type="ECO:0000313" key="3">
    <source>
        <dbReference type="Proteomes" id="UP001165122"/>
    </source>
</evidence>
<keyword evidence="3" id="KW-1185">Reference proteome</keyword>
<reference evidence="3" key="1">
    <citation type="journal article" date="2023" name="Commun. Biol.">
        <title>Genome analysis of Parmales, the sister group of diatoms, reveals the evolutionary specialization of diatoms from phago-mixotrophs to photoautotrophs.</title>
        <authorList>
            <person name="Ban H."/>
            <person name="Sato S."/>
            <person name="Yoshikawa S."/>
            <person name="Yamada K."/>
            <person name="Nakamura Y."/>
            <person name="Ichinomiya M."/>
            <person name="Sato N."/>
            <person name="Blanc-Mathieu R."/>
            <person name="Endo H."/>
            <person name="Kuwata A."/>
            <person name="Ogata H."/>
        </authorList>
    </citation>
    <scope>NUCLEOTIDE SEQUENCE [LARGE SCALE GENOMIC DNA]</scope>
    <source>
        <strain evidence="3">NIES 3700</strain>
    </source>
</reference>